<feature type="domain" description="SIS" evidence="1">
    <location>
        <begin position="29"/>
        <end position="210"/>
    </location>
</feature>
<dbReference type="AlphaFoldDB" id="A0A1H8G9M0"/>
<dbReference type="GO" id="GO:1901135">
    <property type="term" value="P:carbohydrate derivative metabolic process"/>
    <property type="evidence" value="ECO:0007669"/>
    <property type="project" value="InterPro"/>
</dbReference>
<dbReference type="Proteomes" id="UP000199695">
    <property type="component" value="Unassembled WGS sequence"/>
</dbReference>
<dbReference type="Pfam" id="PF13580">
    <property type="entry name" value="SIS_2"/>
    <property type="match status" value="2"/>
</dbReference>
<dbReference type="PANTHER" id="PTHR30390:SF6">
    <property type="entry name" value="DNAA INITIATOR-ASSOCIATING PROTEIN DIAA"/>
    <property type="match status" value="1"/>
</dbReference>
<dbReference type="STRING" id="1173111.SAMN05444955_110153"/>
<dbReference type="SUPFAM" id="SSF53697">
    <property type="entry name" value="SIS domain"/>
    <property type="match status" value="1"/>
</dbReference>
<reference evidence="2 3" key="1">
    <citation type="submission" date="2016-10" db="EMBL/GenBank/DDBJ databases">
        <authorList>
            <person name="de Groot N.N."/>
        </authorList>
    </citation>
    <scope>NUCLEOTIDE SEQUENCE [LARGE SCALE GENOMIC DNA]</scope>
    <source>
        <strain evidence="2 3">DSM 46701</strain>
    </source>
</reference>
<evidence type="ECO:0000313" key="2">
    <source>
        <dbReference type="EMBL" id="SEN40539.1"/>
    </source>
</evidence>
<protein>
    <submittedName>
        <fullName evidence="2">D-sedoheptulose 7-phosphate isomerase</fullName>
    </submittedName>
</protein>
<dbReference type="InterPro" id="IPR001347">
    <property type="entry name" value="SIS_dom"/>
</dbReference>
<dbReference type="EMBL" id="FOCQ01000010">
    <property type="protein sequence ID" value="SEN40539.1"/>
    <property type="molecule type" value="Genomic_DNA"/>
</dbReference>
<dbReference type="GO" id="GO:0097367">
    <property type="term" value="F:carbohydrate derivative binding"/>
    <property type="evidence" value="ECO:0007669"/>
    <property type="project" value="InterPro"/>
</dbReference>
<keyword evidence="2" id="KW-0413">Isomerase</keyword>
<dbReference type="InterPro" id="IPR050099">
    <property type="entry name" value="SIS_GmhA/DiaA_subfam"/>
</dbReference>
<dbReference type="GO" id="GO:0016853">
    <property type="term" value="F:isomerase activity"/>
    <property type="evidence" value="ECO:0007669"/>
    <property type="project" value="UniProtKB-KW"/>
</dbReference>
<sequence length="217" mass="23947">MNEILEKLFSDHEDLRLCEKEIKQAYQLLVDCYRQNGKVLICGNGGSASDSEHMVGELMKDFMIRRSLAPEMKKRLADQFGDDGVYLAERLQGALPAISLVNQTALQTAIANDIAADLVFAQQVWGYGQPQDVLIGISTSGRSKNVIHAMQVARAKGLKTIGLTGGSGGRMHECCDVVICVPKHSVPEIQEKHLPIYHALCTMLEKEFFARDSASRI</sequence>
<evidence type="ECO:0000259" key="1">
    <source>
        <dbReference type="PROSITE" id="PS51464"/>
    </source>
</evidence>
<dbReference type="PANTHER" id="PTHR30390">
    <property type="entry name" value="SEDOHEPTULOSE 7-PHOSPHATE ISOMERASE / DNAA INITIATOR-ASSOCIATING FACTOR FOR REPLICATION INITIATION"/>
    <property type="match status" value="1"/>
</dbReference>
<dbReference type="Gene3D" id="3.40.50.10490">
    <property type="entry name" value="Glucose-6-phosphate isomerase like protein, domain 1"/>
    <property type="match status" value="1"/>
</dbReference>
<dbReference type="InterPro" id="IPR046348">
    <property type="entry name" value="SIS_dom_sf"/>
</dbReference>
<dbReference type="PROSITE" id="PS51464">
    <property type="entry name" value="SIS"/>
    <property type="match status" value="1"/>
</dbReference>
<name>A0A1H8G9M0_9BACL</name>
<proteinExistence type="predicted"/>
<dbReference type="InterPro" id="IPR035461">
    <property type="entry name" value="GmhA/DiaA"/>
</dbReference>
<dbReference type="RefSeq" id="WP_089969757.1">
    <property type="nucleotide sequence ID" value="NZ_FOCQ01000010.1"/>
</dbReference>
<evidence type="ECO:0000313" key="3">
    <source>
        <dbReference type="Proteomes" id="UP000199695"/>
    </source>
</evidence>
<gene>
    <name evidence="2" type="ORF">SAMN05444955_110153</name>
</gene>
<organism evidence="2 3">
    <name type="scientific">Lihuaxuella thermophila</name>
    <dbReference type="NCBI Taxonomy" id="1173111"/>
    <lineage>
        <taxon>Bacteria</taxon>
        <taxon>Bacillati</taxon>
        <taxon>Bacillota</taxon>
        <taxon>Bacilli</taxon>
        <taxon>Bacillales</taxon>
        <taxon>Thermoactinomycetaceae</taxon>
        <taxon>Lihuaxuella</taxon>
    </lineage>
</organism>
<dbReference type="OrthoDB" id="9781311at2"/>
<dbReference type="CDD" id="cd05006">
    <property type="entry name" value="SIS_GmhA"/>
    <property type="match status" value="1"/>
</dbReference>
<keyword evidence="3" id="KW-1185">Reference proteome</keyword>
<accession>A0A1H8G9M0</accession>